<sequence length="132" mass="14007">MIGANSILAFHDSAGVVTAITYEFSNFTPSVRDSNLSFSVYSREAEYSDGKYTIYATVALPGNRTTLNTVWQAGQVAIMKGDRNALCMSTIIIVVVGGGCGGFAFIQIAILGSPQALRQSCLTFGAFCIMEG</sequence>
<reference evidence="7" key="1">
    <citation type="journal article" date="2017" name="Gigascience">
        <title>The genome draft of coconut (Cocos nucifera).</title>
        <authorList>
            <person name="Xiao Y."/>
            <person name="Xu P."/>
            <person name="Fan H."/>
            <person name="Baudouin L."/>
            <person name="Xia W."/>
            <person name="Bocs S."/>
            <person name="Xu J."/>
            <person name="Li Q."/>
            <person name="Guo A."/>
            <person name="Zhou L."/>
            <person name="Li J."/>
            <person name="Wu Y."/>
            <person name="Ma Z."/>
            <person name="Armero A."/>
            <person name="Issali A.E."/>
            <person name="Liu N."/>
            <person name="Peng M."/>
            <person name="Yang Y."/>
        </authorList>
    </citation>
    <scope>NUCLEOTIDE SEQUENCE</scope>
    <source>
        <tissue evidence="7">Spear leaf of Hainan Tall coconut</tissue>
    </source>
</reference>
<feature type="transmembrane region" description="Helical" evidence="5">
    <location>
        <begin position="85"/>
        <end position="110"/>
    </location>
</feature>
<keyword evidence="5" id="KW-1133">Transmembrane helix</keyword>
<keyword evidence="2" id="KW-0813">Transport</keyword>
<evidence type="ECO:0000256" key="2">
    <source>
        <dbReference type="ARBA" id="ARBA00022448"/>
    </source>
</evidence>
<keyword evidence="4 5" id="KW-0472">Membrane</keyword>
<evidence type="ECO:0000256" key="5">
    <source>
        <dbReference type="SAM" id="Phobius"/>
    </source>
</evidence>
<gene>
    <name evidence="7" type="ORF">COCNU_13G007550</name>
</gene>
<dbReference type="PANTHER" id="PTHR23130">
    <property type="entry name" value="CYTOCHROME B561 AND DOMON DOMAIN-CONTAINING PROTEIN"/>
    <property type="match status" value="1"/>
</dbReference>
<keyword evidence="3" id="KW-0732">Signal</keyword>
<dbReference type="PANTHER" id="PTHR23130:SF167">
    <property type="entry name" value="CYTOCHROME B561 AND DOMON DOMAIN-CONTAINING PROTEIN"/>
    <property type="match status" value="1"/>
</dbReference>
<feature type="domain" description="DOMON" evidence="6">
    <location>
        <begin position="1"/>
        <end position="74"/>
    </location>
</feature>
<evidence type="ECO:0000256" key="3">
    <source>
        <dbReference type="ARBA" id="ARBA00022729"/>
    </source>
</evidence>
<dbReference type="Proteomes" id="UP000797356">
    <property type="component" value="Chromosome 13"/>
</dbReference>
<dbReference type="GO" id="GO:0016020">
    <property type="term" value="C:membrane"/>
    <property type="evidence" value="ECO:0007669"/>
    <property type="project" value="UniProtKB-SubCell"/>
</dbReference>
<comment type="caution">
    <text evidence="7">The sequence shown here is derived from an EMBL/GenBank/DDBJ whole genome shotgun (WGS) entry which is preliminary data.</text>
</comment>
<organism evidence="7 8">
    <name type="scientific">Cocos nucifera</name>
    <name type="common">Coconut palm</name>
    <dbReference type="NCBI Taxonomy" id="13894"/>
    <lineage>
        <taxon>Eukaryota</taxon>
        <taxon>Viridiplantae</taxon>
        <taxon>Streptophyta</taxon>
        <taxon>Embryophyta</taxon>
        <taxon>Tracheophyta</taxon>
        <taxon>Spermatophyta</taxon>
        <taxon>Magnoliopsida</taxon>
        <taxon>Liliopsida</taxon>
        <taxon>Arecaceae</taxon>
        <taxon>Arecoideae</taxon>
        <taxon>Cocoseae</taxon>
        <taxon>Attaleinae</taxon>
        <taxon>Cocos</taxon>
    </lineage>
</organism>
<dbReference type="EMBL" id="CM017884">
    <property type="protein sequence ID" value="KAG1366965.1"/>
    <property type="molecule type" value="Genomic_DNA"/>
</dbReference>
<evidence type="ECO:0000313" key="8">
    <source>
        <dbReference type="Proteomes" id="UP000797356"/>
    </source>
</evidence>
<dbReference type="PROSITE" id="PS50836">
    <property type="entry name" value="DOMON"/>
    <property type="match status" value="1"/>
</dbReference>
<comment type="subcellular location">
    <subcellularLocation>
        <location evidence="1">Membrane</location>
    </subcellularLocation>
</comment>
<dbReference type="Pfam" id="PF04526">
    <property type="entry name" value="DUF568"/>
    <property type="match status" value="1"/>
</dbReference>
<keyword evidence="8" id="KW-1185">Reference proteome</keyword>
<dbReference type="InterPro" id="IPR005018">
    <property type="entry name" value="DOMON_domain"/>
</dbReference>
<reference evidence="7" key="2">
    <citation type="submission" date="2019-07" db="EMBL/GenBank/DDBJ databases">
        <authorList>
            <person name="Yang Y."/>
            <person name="Bocs S."/>
            <person name="Baudouin L."/>
        </authorList>
    </citation>
    <scope>NUCLEOTIDE SEQUENCE</scope>
    <source>
        <tissue evidence="7">Spear leaf of Hainan Tall coconut</tissue>
    </source>
</reference>
<dbReference type="OrthoDB" id="19261at2759"/>
<evidence type="ECO:0000259" key="6">
    <source>
        <dbReference type="PROSITE" id="PS50836"/>
    </source>
</evidence>
<dbReference type="InterPro" id="IPR045265">
    <property type="entry name" value="AIR12_DOMON"/>
</dbReference>
<evidence type="ECO:0000256" key="4">
    <source>
        <dbReference type="ARBA" id="ARBA00023136"/>
    </source>
</evidence>
<name>A0A8K0ITQ4_COCNU</name>
<proteinExistence type="predicted"/>
<evidence type="ECO:0000313" key="7">
    <source>
        <dbReference type="EMBL" id="KAG1366965.1"/>
    </source>
</evidence>
<evidence type="ECO:0000256" key="1">
    <source>
        <dbReference type="ARBA" id="ARBA00004370"/>
    </source>
</evidence>
<accession>A0A8K0ITQ4</accession>
<dbReference type="AlphaFoldDB" id="A0A8K0ITQ4"/>
<keyword evidence="5" id="KW-0812">Transmembrane</keyword>
<protein>
    <recommendedName>
        <fullName evidence="6">DOMON domain-containing protein</fullName>
    </recommendedName>
</protein>